<comment type="similarity">
    <text evidence="7">Belongs to the MurCDEF family.</text>
</comment>
<dbReference type="Gene3D" id="3.90.190.20">
    <property type="entry name" value="Mur ligase, C-terminal domain"/>
    <property type="match status" value="1"/>
</dbReference>
<keyword evidence="6 7" id="KW-0067">ATP-binding</keyword>
<keyword evidence="7 8" id="KW-0573">Peptidoglycan synthesis</keyword>
<dbReference type="InterPro" id="IPR005762">
    <property type="entry name" value="MurD"/>
</dbReference>
<dbReference type="NCBIfam" id="TIGR01087">
    <property type="entry name" value="murD"/>
    <property type="match status" value="1"/>
</dbReference>
<evidence type="ECO:0000313" key="13">
    <source>
        <dbReference type="Proteomes" id="UP000536685"/>
    </source>
</evidence>
<keyword evidence="7 8" id="KW-0961">Cell wall biogenesis/degradation</keyword>
<feature type="domain" description="Mur ligase C-terminal" evidence="10">
    <location>
        <begin position="345"/>
        <end position="464"/>
    </location>
</feature>
<evidence type="ECO:0000259" key="11">
    <source>
        <dbReference type="Pfam" id="PF08245"/>
    </source>
</evidence>
<evidence type="ECO:0000256" key="8">
    <source>
        <dbReference type="RuleBase" id="RU003664"/>
    </source>
</evidence>
<accession>A0A841AMK4</accession>
<comment type="caution">
    <text evidence="12">The sequence shown here is derived from an EMBL/GenBank/DDBJ whole genome shotgun (WGS) entry which is preliminary data.</text>
</comment>
<dbReference type="SUPFAM" id="SSF53244">
    <property type="entry name" value="MurD-like peptide ligases, peptide-binding domain"/>
    <property type="match status" value="1"/>
</dbReference>
<dbReference type="AlphaFoldDB" id="A0A841AMK4"/>
<evidence type="ECO:0000256" key="4">
    <source>
        <dbReference type="ARBA" id="ARBA00022598"/>
    </source>
</evidence>
<keyword evidence="7 8" id="KW-0131">Cell cycle</keyword>
<evidence type="ECO:0000256" key="9">
    <source>
        <dbReference type="SAM" id="MobiDB-lite"/>
    </source>
</evidence>
<comment type="subcellular location">
    <subcellularLocation>
        <location evidence="1 7 8">Cytoplasm</location>
    </subcellularLocation>
</comment>
<dbReference type="Pfam" id="PF08245">
    <property type="entry name" value="Mur_ligase_M"/>
    <property type="match status" value="1"/>
</dbReference>
<dbReference type="GO" id="GO:0008764">
    <property type="term" value="F:UDP-N-acetylmuramoylalanine-D-glutamate ligase activity"/>
    <property type="evidence" value="ECO:0007669"/>
    <property type="project" value="UniProtKB-UniRule"/>
</dbReference>
<dbReference type="Gene3D" id="3.40.50.720">
    <property type="entry name" value="NAD(P)-binding Rossmann-like Domain"/>
    <property type="match status" value="1"/>
</dbReference>
<evidence type="ECO:0000259" key="10">
    <source>
        <dbReference type="Pfam" id="PF02875"/>
    </source>
</evidence>
<dbReference type="Pfam" id="PF02875">
    <property type="entry name" value="Mur_ligase_C"/>
    <property type="match status" value="1"/>
</dbReference>
<dbReference type="InterPro" id="IPR013221">
    <property type="entry name" value="Mur_ligase_cen"/>
</dbReference>
<evidence type="ECO:0000256" key="6">
    <source>
        <dbReference type="ARBA" id="ARBA00022840"/>
    </source>
</evidence>
<evidence type="ECO:0000256" key="3">
    <source>
        <dbReference type="ARBA" id="ARBA00022490"/>
    </source>
</evidence>
<dbReference type="InterPro" id="IPR036615">
    <property type="entry name" value="Mur_ligase_C_dom_sf"/>
</dbReference>
<gene>
    <name evidence="7" type="primary">murD</name>
    <name evidence="12" type="ORF">HD599_001269</name>
</gene>
<dbReference type="UniPathway" id="UPA00219"/>
<dbReference type="InterPro" id="IPR036565">
    <property type="entry name" value="Mur-like_cat_sf"/>
</dbReference>
<sequence>MTDLTTLTSWHADWKGLRVAVLGLGMTGFAAADTLVELGATVLVVAAKAPEEHADLLGVIGAELLEVPGLDAVPPRLAEFDPELVIVSPGFHPDHAVLLWAAATGIPVWGDIELAWRVRDKVRAAEWITVTGTNGKTTTVQLATHLLAAAGHRVAAVGNIGVPVLDAVRDPIGFDVLVVELSSYQLHWINQTPEGSLSPLASVCLNLADDHLDWHGSADAYAAAKGKVYDNTRIAAVYNLADEATMHMVEEADVVEGCRAIGFGTGAPGPSDLGVVDGIIVDRAFHDDRRNSAFELTTHGELAAAGLAAPHSVSNVLAASALVRAYGVAPAVIRDALATFRIDHHRTETVLEADGVLWVDDSKATNPHAAEASLRAFERVVWVVGGLLKGVDVSRLVERQAARLAAAVIIGVDRTELREAFERHAPGLPVFEVAATDTDDVMPEVVRLSAAAARPGDTVLLAPAAASMDQFTDYGDRGRRFAAAVLDQLRSPSDSSADDSAGGAADDDHSESGHGAGEPGAPTA</sequence>
<comment type="function">
    <text evidence="7 8">Cell wall formation. Catalyzes the addition of glutamate to the nucleotide precursor UDP-N-acetylmuramoyl-L-alanine (UMA).</text>
</comment>
<comment type="catalytic activity">
    <reaction evidence="7 8">
        <text>UDP-N-acetyl-alpha-D-muramoyl-L-alanine + D-glutamate + ATP = UDP-N-acetyl-alpha-D-muramoyl-L-alanyl-D-glutamate + ADP + phosphate + H(+)</text>
        <dbReference type="Rhea" id="RHEA:16429"/>
        <dbReference type="ChEBI" id="CHEBI:15378"/>
        <dbReference type="ChEBI" id="CHEBI:29986"/>
        <dbReference type="ChEBI" id="CHEBI:30616"/>
        <dbReference type="ChEBI" id="CHEBI:43474"/>
        <dbReference type="ChEBI" id="CHEBI:83898"/>
        <dbReference type="ChEBI" id="CHEBI:83900"/>
        <dbReference type="ChEBI" id="CHEBI:456216"/>
        <dbReference type="EC" id="6.3.2.9"/>
    </reaction>
</comment>
<keyword evidence="4 7" id="KW-0436">Ligase</keyword>
<dbReference type="HAMAP" id="MF_00639">
    <property type="entry name" value="MurD"/>
    <property type="match status" value="1"/>
</dbReference>
<dbReference type="GO" id="GO:0051301">
    <property type="term" value="P:cell division"/>
    <property type="evidence" value="ECO:0007669"/>
    <property type="project" value="UniProtKB-KW"/>
</dbReference>
<evidence type="ECO:0000256" key="1">
    <source>
        <dbReference type="ARBA" id="ARBA00004496"/>
    </source>
</evidence>
<evidence type="ECO:0000313" key="12">
    <source>
        <dbReference type="EMBL" id="MBB5842946.1"/>
    </source>
</evidence>
<feature type="compositionally biased region" description="Low complexity" evidence="9">
    <location>
        <begin position="493"/>
        <end position="504"/>
    </location>
</feature>
<dbReference type="SUPFAM" id="SSF51984">
    <property type="entry name" value="MurCD N-terminal domain"/>
    <property type="match status" value="1"/>
</dbReference>
<dbReference type="EMBL" id="JACHMJ010000001">
    <property type="protein sequence ID" value="MBB5842946.1"/>
    <property type="molecule type" value="Genomic_DNA"/>
</dbReference>
<feature type="domain" description="Mur ligase central" evidence="11">
    <location>
        <begin position="130"/>
        <end position="322"/>
    </location>
</feature>
<dbReference type="GO" id="GO:0009252">
    <property type="term" value="P:peptidoglycan biosynthetic process"/>
    <property type="evidence" value="ECO:0007669"/>
    <property type="project" value="UniProtKB-UniRule"/>
</dbReference>
<dbReference type="EC" id="6.3.2.9" evidence="7 8"/>
<organism evidence="12 13">
    <name type="scientific">Conyzicola lurida</name>
    <dbReference type="NCBI Taxonomy" id="1172621"/>
    <lineage>
        <taxon>Bacteria</taxon>
        <taxon>Bacillati</taxon>
        <taxon>Actinomycetota</taxon>
        <taxon>Actinomycetes</taxon>
        <taxon>Micrococcales</taxon>
        <taxon>Microbacteriaceae</taxon>
        <taxon>Conyzicola</taxon>
    </lineage>
</organism>
<keyword evidence="7 8" id="KW-0132">Cell division</keyword>
<proteinExistence type="inferred from homology"/>
<keyword evidence="13" id="KW-1185">Reference proteome</keyword>
<dbReference type="SUPFAM" id="SSF53623">
    <property type="entry name" value="MurD-like peptide ligases, catalytic domain"/>
    <property type="match status" value="1"/>
</dbReference>
<dbReference type="PANTHER" id="PTHR43692">
    <property type="entry name" value="UDP-N-ACETYLMURAMOYLALANINE--D-GLUTAMATE LIGASE"/>
    <property type="match status" value="1"/>
</dbReference>
<feature type="region of interest" description="Disordered" evidence="9">
    <location>
        <begin position="485"/>
        <end position="524"/>
    </location>
</feature>
<evidence type="ECO:0000256" key="5">
    <source>
        <dbReference type="ARBA" id="ARBA00022741"/>
    </source>
</evidence>
<feature type="binding site" evidence="7">
    <location>
        <begin position="132"/>
        <end position="138"/>
    </location>
    <ligand>
        <name>ATP</name>
        <dbReference type="ChEBI" id="CHEBI:30616"/>
    </ligand>
</feature>
<dbReference type="PANTHER" id="PTHR43692:SF1">
    <property type="entry name" value="UDP-N-ACETYLMURAMOYLALANINE--D-GLUTAMATE LIGASE"/>
    <property type="match status" value="1"/>
</dbReference>
<keyword evidence="5 7" id="KW-0547">Nucleotide-binding</keyword>
<evidence type="ECO:0000256" key="2">
    <source>
        <dbReference type="ARBA" id="ARBA00004752"/>
    </source>
</evidence>
<dbReference type="GO" id="GO:0008360">
    <property type="term" value="P:regulation of cell shape"/>
    <property type="evidence" value="ECO:0007669"/>
    <property type="project" value="UniProtKB-KW"/>
</dbReference>
<dbReference type="GO" id="GO:0005737">
    <property type="term" value="C:cytoplasm"/>
    <property type="evidence" value="ECO:0007669"/>
    <property type="project" value="UniProtKB-SubCell"/>
</dbReference>
<dbReference type="InterPro" id="IPR004101">
    <property type="entry name" value="Mur_ligase_C"/>
</dbReference>
<keyword evidence="7 8" id="KW-0133">Cell shape</keyword>
<reference evidence="12 13" key="1">
    <citation type="submission" date="2020-08" db="EMBL/GenBank/DDBJ databases">
        <title>Sequencing the genomes of 1000 actinobacteria strains.</title>
        <authorList>
            <person name="Klenk H.-P."/>
        </authorList>
    </citation>
    <scope>NUCLEOTIDE SEQUENCE [LARGE SCALE GENOMIC DNA]</scope>
    <source>
        <strain evidence="12 13">DSM 105784</strain>
    </source>
</reference>
<keyword evidence="3 7" id="KW-0963">Cytoplasm</keyword>
<dbReference type="Gene3D" id="3.40.1190.10">
    <property type="entry name" value="Mur-like, catalytic domain"/>
    <property type="match status" value="1"/>
</dbReference>
<evidence type="ECO:0000256" key="7">
    <source>
        <dbReference type="HAMAP-Rule" id="MF_00639"/>
    </source>
</evidence>
<dbReference type="Proteomes" id="UP000536685">
    <property type="component" value="Unassembled WGS sequence"/>
</dbReference>
<dbReference type="GO" id="GO:0071555">
    <property type="term" value="P:cell wall organization"/>
    <property type="evidence" value="ECO:0007669"/>
    <property type="project" value="UniProtKB-KW"/>
</dbReference>
<name>A0A841AMK4_9MICO</name>
<protein>
    <recommendedName>
        <fullName evidence="7 8">UDP-N-acetylmuramoylalanine--D-glutamate ligase</fullName>
        <ecNumber evidence="7 8">6.3.2.9</ecNumber>
    </recommendedName>
    <alternativeName>
        <fullName evidence="7">D-glutamic acid-adding enzyme</fullName>
    </alternativeName>
    <alternativeName>
        <fullName evidence="7">UDP-N-acetylmuramoyl-L-alanyl-D-glutamate synthetase</fullName>
    </alternativeName>
</protein>
<dbReference type="GO" id="GO:0005524">
    <property type="term" value="F:ATP binding"/>
    <property type="evidence" value="ECO:0007669"/>
    <property type="project" value="UniProtKB-UniRule"/>
</dbReference>
<comment type="pathway">
    <text evidence="2 7 8">Cell wall biogenesis; peptidoglycan biosynthesis.</text>
</comment>